<feature type="binding site" evidence="3">
    <location>
        <position position="192"/>
    </location>
    <ligand>
        <name>a divalent metal cation</name>
        <dbReference type="ChEBI" id="CHEBI:60240"/>
    </ligand>
</feature>
<feature type="binding site" evidence="3">
    <location>
        <position position="118"/>
    </location>
    <ligand>
        <name>substrate</name>
    </ligand>
</feature>
<dbReference type="InterPro" id="IPR005511">
    <property type="entry name" value="SMP-30"/>
</dbReference>
<dbReference type="PANTHER" id="PTHR10907:SF47">
    <property type="entry name" value="REGUCALCIN"/>
    <property type="match status" value="1"/>
</dbReference>
<evidence type="ECO:0000256" key="3">
    <source>
        <dbReference type="PIRSR" id="PIRSR605511-2"/>
    </source>
</evidence>
<dbReference type="InterPro" id="IPR011042">
    <property type="entry name" value="6-blade_b-propeller_TolB-like"/>
</dbReference>
<gene>
    <name evidence="5" type="ORF">C1I92_06055</name>
</gene>
<evidence type="ECO:0000256" key="1">
    <source>
        <dbReference type="ARBA" id="ARBA00008853"/>
    </source>
</evidence>
<evidence type="ECO:0000259" key="4">
    <source>
        <dbReference type="Pfam" id="PF08450"/>
    </source>
</evidence>
<sequence length="282" mass="29308">MKAEQLTAAVCEHGEGPVFSPRWAGPRWVDMLAGDVVELAPSGEVVRRHVGSVAAIVRARRGGGWLVATERSVALADGDALDAELVSGPELWTDTGIRSNEGGCAPDGAFYLGTMAYDETPGAGTVYRIDAAGAVTTAIESVTISNGLGWSPDGTVAYYVDTDTGRIDAFDWSADGGLTGRRPWADVPGGPDGLTVDAEGGVWVATYWTGEVRRYDAGGRLDTVVDLPVQRATAVAFTGPDLDELIVTTSRLGLDDAGPGDGALFGIREPGVRGLPLAEYAG</sequence>
<feature type="active site" description="Proton donor/acceptor" evidence="2">
    <location>
        <position position="192"/>
    </location>
</feature>
<comment type="similarity">
    <text evidence="1">Belongs to the SMP-30/CGR1 family.</text>
</comment>
<comment type="caution">
    <text evidence="5">The sequence shown here is derived from an EMBL/GenBank/DDBJ whole genome shotgun (WGS) entry which is preliminary data.</text>
</comment>
<dbReference type="PRINTS" id="PR01790">
    <property type="entry name" value="SMP30FAMILY"/>
</dbReference>
<evidence type="ECO:0000313" key="6">
    <source>
        <dbReference type="Proteomes" id="UP000248764"/>
    </source>
</evidence>
<dbReference type="RefSeq" id="WP_111253765.1">
    <property type="nucleotide sequence ID" value="NZ_POTW01000010.1"/>
</dbReference>
<feature type="binding site" evidence="3">
    <location>
        <position position="100"/>
    </location>
    <ligand>
        <name>substrate</name>
    </ligand>
</feature>
<dbReference type="Pfam" id="PF08450">
    <property type="entry name" value="SGL"/>
    <property type="match status" value="1"/>
</dbReference>
<dbReference type="GO" id="GO:0019853">
    <property type="term" value="P:L-ascorbic acid biosynthetic process"/>
    <property type="evidence" value="ECO:0007669"/>
    <property type="project" value="TreeGrafter"/>
</dbReference>
<dbReference type="EMBL" id="POTW01000010">
    <property type="protein sequence ID" value="PZF85139.1"/>
    <property type="molecule type" value="Genomic_DNA"/>
</dbReference>
<dbReference type="InterPro" id="IPR013658">
    <property type="entry name" value="SGL"/>
</dbReference>
<dbReference type="SUPFAM" id="SSF63829">
    <property type="entry name" value="Calcium-dependent phosphotriesterase"/>
    <property type="match status" value="1"/>
</dbReference>
<evidence type="ECO:0000256" key="2">
    <source>
        <dbReference type="PIRSR" id="PIRSR605511-1"/>
    </source>
</evidence>
<feature type="domain" description="SMP-30/Gluconolactonase/LRE-like region" evidence="4">
    <location>
        <begin position="14"/>
        <end position="250"/>
    </location>
</feature>
<evidence type="ECO:0000313" key="5">
    <source>
        <dbReference type="EMBL" id="PZF85139.1"/>
    </source>
</evidence>
<feature type="binding site" evidence="3">
    <location>
        <position position="98"/>
    </location>
    <ligand>
        <name>substrate</name>
    </ligand>
</feature>
<protein>
    <submittedName>
        <fullName evidence="5">Gluconolactonase</fullName>
    </submittedName>
</protein>
<dbReference type="AlphaFoldDB" id="A0A2W2CAF1"/>
<keyword evidence="3" id="KW-0862">Zinc</keyword>
<dbReference type="Gene3D" id="2.120.10.30">
    <property type="entry name" value="TolB, C-terminal domain"/>
    <property type="match status" value="1"/>
</dbReference>
<organism evidence="5 6">
    <name type="scientific">Jiangella anatolica</name>
    <dbReference type="NCBI Taxonomy" id="2670374"/>
    <lineage>
        <taxon>Bacteria</taxon>
        <taxon>Bacillati</taxon>
        <taxon>Actinomycetota</taxon>
        <taxon>Actinomycetes</taxon>
        <taxon>Jiangellales</taxon>
        <taxon>Jiangellaceae</taxon>
        <taxon>Jiangella</taxon>
    </lineage>
</organism>
<feature type="binding site" evidence="3">
    <location>
        <position position="15"/>
    </location>
    <ligand>
        <name>a divalent metal cation</name>
        <dbReference type="ChEBI" id="CHEBI:60240"/>
    </ligand>
</feature>
<dbReference type="GO" id="GO:0004341">
    <property type="term" value="F:gluconolactonase activity"/>
    <property type="evidence" value="ECO:0007669"/>
    <property type="project" value="TreeGrafter"/>
</dbReference>
<keyword evidence="3" id="KW-0479">Metal-binding</keyword>
<name>A0A2W2CAF1_9ACTN</name>
<reference evidence="5 6" key="1">
    <citation type="submission" date="2018-01" db="EMBL/GenBank/DDBJ databases">
        <title>Draft genome sequence of Jiangella sp. GTF31.</title>
        <authorList>
            <person name="Sahin N."/>
            <person name="Ay H."/>
            <person name="Saygin H."/>
        </authorList>
    </citation>
    <scope>NUCLEOTIDE SEQUENCE [LARGE SCALE GENOMIC DNA]</scope>
    <source>
        <strain evidence="5 6">GTF31</strain>
    </source>
</reference>
<dbReference type="Proteomes" id="UP000248764">
    <property type="component" value="Unassembled WGS sequence"/>
</dbReference>
<comment type="cofactor">
    <cofactor evidence="3">
        <name>Zn(2+)</name>
        <dbReference type="ChEBI" id="CHEBI:29105"/>
    </cofactor>
    <text evidence="3">Binds 1 divalent metal cation per subunit.</text>
</comment>
<dbReference type="GO" id="GO:0005509">
    <property type="term" value="F:calcium ion binding"/>
    <property type="evidence" value="ECO:0007669"/>
    <property type="project" value="TreeGrafter"/>
</dbReference>
<keyword evidence="6" id="KW-1185">Reference proteome</keyword>
<feature type="binding site" evidence="3">
    <location>
        <position position="146"/>
    </location>
    <ligand>
        <name>a divalent metal cation</name>
        <dbReference type="ChEBI" id="CHEBI:60240"/>
    </ligand>
</feature>
<dbReference type="PANTHER" id="PTHR10907">
    <property type="entry name" value="REGUCALCIN"/>
    <property type="match status" value="1"/>
</dbReference>
<accession>A0A2W2CAF1</accession>
<proteinExistence type="inferred from homology"/>